<keyword evidence="13" id="KW-1208">Phospholipid metabolism</keyword>
<dbReference type="OrthoDB" id="9796672at2"/>
<keyword evidence="6" id="KW-0444">Lipid biosynthesis</keyword>
<dbReference type="InterPro" id="IPR004570">
    <property type="entry name" value="Phosphatidylglycerol_P_synth"/>
</dbReference>
<dbReference type="InterPro" id="IPR000462">
    <property type="entry name" value="CDP-OH_P_trans"/>
</dbReference>
<sequence>MSGSKINLLPNIISLLRFLLSPLILLVPRERLFPFFLVLAFSDFLDGFLARRLKAESSLGRILDPLADKAMNFFALYTTVFKFNLIPSYIFWSLVLRDILIVLGGLHMTISKGVVPKARPLGKLTTFMVSFLVVISLLGFNHPIFYYLCQFFILASFLDYVYVYLRSFR</sequence>
<reference evidence="17 18" key="1">
    <citation type="submission" date="2016-11" db="EMBL/GenBank/DDBJ databases">
        <authorList>
            <person name="Jaros S."/>
            <person name="Januszkiewicz K."/>
            <person name="Wedrychowicz H."/>
        </authorList>
    </citation>
    <scope>NUCLEOTIDE SEQUENCE [LARGE SCALE GENOMIC DNA]</scope>
    <source>
        <strain evidence="17 18">DSM 19557</strain>
    </source>
</reference>
<dbReference type="PIRSF" id="PIRSF000847">
    <property type="entry name" value="Phos_ph_gly_syn"/>
    <property type="match status" value="1"/>
</dbReference>
<dbReference type="InterPro" id="IPR043130">
    <property type="entry name" value="CDP-OH_PTrfase_TM_dom"/>
</dbReference>
<keyword evidence="18" id="KW-1185">Reference proteome</keyword>
<gene>
    <name evidence="17" type="ORF">SAMN05444391_1218</name>
</gene>
<dbReference type="GO" id="GO:0046474">
    <property type="term" value="P:glycerophospholipid biosynthetic process"/>
    <property type="evidence" value="ECO:0007669"/>
    <property type="project" value="TreeGrafter"/>
</dbReference>
<keyword evidence="12" id="KW-0594">Phospholipid biosynthesis</keyword>
<dbReference type="EC" id="2.7.8.5" evidence="4"/>
<evidence type="ECO:0000256" key="4">
    <source>
        <dbReference type="ARBA" id="ARBA00013170"/>
    </source>
</evidence>
<evidence type="ECO:0000256" key="2">
    <source>
        <dbReference type="ARBA" id="ARBA00005042"/>
    </source>
</evidence>
<keyword evidence="9 16" id="KW-1133">Transmembrane helix</keyword>
<evidence type="ECO:0000256" key="5">
    <source>
        <dbReference type="ARBA" id="ARBA00014944"/>
    </source>
</evidence>
<evidence type="ECO:0000256" key="9">
    <source>
        <dbReference type="ARBA" id="ARBA00022989"/>
    </source>
</evidence>
<comment type="similarity">
    <text evidence="3 15">Belongs to the CDP-alcohol phosphatidyltransferase class-I family.</text>
</comment>
<dbReference type="EMBL" id="LT670846">
    <property type="protein sequence ID" value="SHK49702.1"/>
    <property type="molecule type" value="Genomic_DNA"/>
</dbReference>
<comment type="pathway">
    <text evidence="2">Phospholipid metabolism; phosphatidylglycerol biosynthesis; phosphatidylglycerol from CDP-diacylglycerol: step 1/2.</text>
</comment>
<accession>A0A1M6SY84</accession>
<dbReference type="GO" id="GO:0016020">
    <property type="term" value="C:membrane"/>
    <property type="evidence" value="ECO:0007669"/>
    <property type="project" value="UniProtKB-SubCell"/>
</dbReference>
<evidence type="ECO:0000256" key="14">
    <source>
        <dbReference type="ARBA" id="ARBA00048586"/>
    </source>
</evidence>
<name>A0A1M6SY84_9AQUI</name>
<evidence type="ECO:0000313" key="17">
    <source>
        <dbReference type="EMBL" id="SHK49702.1"/>
    </source>
</evidence>
<evidence type="ECO:0000256" key="1">
    <source>
        <dbReference type="ARBA" id="ARBA00004141"/>
    </source>
</evidence>
<keyword evidence="11 16" id="KW-0472">Membrane</keyword>
<evidence type="ECO:0000313" key="18">
    <source>
        <dbReference type="Proteomes" id="UP000189810"/>
    </source>
</evidence>
<keyword evidence="7 15" id="KW-0808">Transferase</keyword>
<evidence type="ECO:0000256" key="8">
    <source>
        <dbReference type="ARBA" id="ARBA00022692"/>
    </source>
</evidence>
<comment type="subcellular location">
    <subcellularLocation>
        <location evidence="1">Membrane</location>
        <topology evidence="1">Multi-pass membrane protein</topology>
    </subcellularLocation>
</comment>
<feature type="transmembrane region" description="Helical" evidence="16">
    <location>
        <begin position="89"/>
        <end position="109"/>
    </location>
</feature>
<feature type="transmembrane region" description="Helical" evidence="16">
    <location>
        <begin position="121"/>
        <end position="138"/>
    </location>
</feature>
<dbReference type="AlphaFoldDB" id="A0A1M6SY84"/>
<keyword evidence="8 16" id="KW-0812">Transmembrane</keyword>
<feature type="transmembrane region" description="Helical" evidence="16">
    <location>
        <begin position="7"/>
        <end position="26"/>
    </location>
</feature>
<evidence type="ECO:0000256" key="12">
    <source>
        <dbReference type="ARBA" id="ARBA00023209"/>
    </source>
</evidence>
<dbReference type="InterPro" id="IPR048254">
    <property type="entry name" value="CDP_ALCOHOL_P_TRANSF_CS"/>
</dbReference>
<keyword evidence="10" id="KW-0443">Lipid metabolism</keyword>
<dbReference type="GO" id="GO:0008444">
    <property type="term" value="F:CDP-diacylglycerol-glycerol-3-phosphate 3-phosphatidyltransferase activity"/>
    <property type="evidence" value="ECO:0007669"/>
    <property type="project" value="UniProtKB-EC"/>
</dbReference>
<evidence type="ECO:0000256" key="10">
    <source>
        <dbReference type="ARBA" id="ARBA00023098"/>
    </source>
</evidence>
<dbReference type="PANTHER" id="PTHR14269:SF11">
    <property type="entry name" value="CDP-DIACYLGLYCEROL--GLYCEROL-3-PHOSPHATE 3-PHOSPHATIDYLTRANSFERASE"/>
    <property type="match status" value="1"/>
</dbReference>
<dbReference type="PANTHER" id="PTHR14269">
    <property type="entry name" value="CDP-DIACYLGLYCEROL--GLYCEROL-3-PHOSPHATE 3-PHOSPHATIDYLTRANSFERASE-RELATED"/>
    <property type="match status" value="1"/>
</dbReference>
<evidence type="ECO:0000256" key="7">
    <source>
        <dbReference type="ARBA" id="ARBA00022679"/>
    </source>
</evidence>
<dbReference type="STRING" id="381751.SAMN05444391_1218"/>
<feature type="transmembrane region" description="Helical" evidence="16">
    <location>
        <begin position="144"/>
        <end position="165"/>
    </location>
</feature>
<dbReference type="Proteomes" id="UP000189810">
    <property type="component" value="Chromosome I"/>
</dbReference>
<organism evidence="17 18">
    <name type="scientific">Thermocrinis minervae</name>
    <dbReference type="NCBI Taxonomy" id="381751"/>
    <lineage>
        <taxon>Bacteria</taxon>
        <taxon>Pseudomonadati</taxon>
        <taxon>Aquificota</taxon>
        <taxon>Aquificia</taxon>
        <taxon>Aquificales</taxon>
        <taxon>Aquificaceae</taxon>
        <taxon>Thermocrinis</taxon>
    </lineage>
</organism>
<evidence type="ECO:0000256" key="6">
    <source>
        <dbReference type="ARBA" id="ARBA00022516"/>
    </source>
</evidence>
<protein>
    <recommendedName>
        <fullName evidence="5">CDP-diacylglycerol--glycerol-3-phosphate 3-phosphatidyltransferase</fullName>
        <ecNumber evidence="4">2.7.8.5</ecNumber>
    </recommendedName>
</protein>
<dbReference type="InterPro" id="IPR050324">
    <property type="entry name" value="CDP-alcohol_PTase-I"/>
</dbReference>
<evidence type="ECO:0000256" key="15">
    <source>
        <dbReference type="RuleBase" id="RU003750"/>
    </source>
</evidence>
<evidence type="ECO:0000256" key="16">
    <source>
        <dbReference type="SAM" id="Phobius"/>
    </source>
</evidence>
<evidence type="ECO:0000256" key="11">
    <source>
        <dbReference type="ARBA" id="ARBA00023136"/>
    </source>
</evidence>
<comment type="catalytic activity">
    <reaction evidence="14">
        <text>a CDP-1,2-diacyl-sn-glycerol + sn-glycerol 3-phosphate = a 1,2-diacyl-sn-glycero-3-phospho-(1'-sn-glycero-3'-phosphate) + CMP + H(+)</text>
        <dbReference type="Rhea" id="RHEA:12593"/>
        <dbReference type="ChEBI" id="CHEBI:15378"/>
        <dbReference type="ChEBI" id="CHEBI:57597"/>
        <dbReference type="ChEBI" id="CHEBI:58332"/>
        <dbReference type="ChEBI" id="CHEBI:60110"/>
        <dbReference type="ChEBI" id="CHEBI:60377"/>
        <dbReference type="EC" id="2.7.8.5"/>
    </reaction>
</comment>
<dbReference type="Pfam" id="PF01066">
    <property type="entry name" value="CDP-OH_P_transf"/>
    <property type="match status" value="1"/>
</dbReference>
<evidence type="ECO:0000256" key="13">
    <source>
        <dbReference type="ARBA" id="ARBA00023264"/>
    </source>
</evidence>
<evidence type="ECO:0000256" key="3">
    <source>
        <dbReference type="ARBA" id="ARBA00010441"/>
    </source>
</evidence>
<proteinExistence type="inferred from homology"/>
<dbReference type="Gene3D" id="1.20.120.1760">
    <property type="match status" value="1"/>
</dbReference>
<dbReference type="PROSITE" id="PS00379">
    <property type="entry name" value="CDP_ALCOHOL_P_TRANSF"/>
    <property type="match status" value="1"/>
</dbReference>